<keyword evidence="2" id="KW-0547">Nucleotide-binding</keyword>
<protein>
    <recommendedName>
        <fullName evidence="3">Fido domain-containing protein</fullName>
    </recommendedName>
</protein>
<organism evidence="4 5">
    <name type="scientific">Flammeovirga pacifica</name>
    <dbReference type="NCBI Taxonomy" id="915059"/>
    <lineage>
        <taxon>Bacteria</taxon>
        <taxon>Pseudomonadati</taxon>
        <taxon>Bacteroidota</taxon>
        <taxon>Cytophagia</taxon>
        <taxon>Cytophagales</taxon>
        <taxon>Flammeovirgaceae</taxon>
        <taxon>Flammeovirga</taxon>
    </lineage>
</organism>
<dbReference type="Pfam" id="PF02661">
    <property type="entry name" value="Fic"/>
    <property type="match status" value="1"/>
</dbReference>
<dbReference type="InterPro" id="IPR036597">
    <property type="entry name" value="Fido-like_dom_sf"/>
</dbReference>
<proteinExistence type="predicted"/>
<dbReference type="RefSeq" id="WP_044226915.1">
    <property type="nucleotide sequence ID" value="NZ_JRYR02000001.1"/>
</dbReference>
<evidence type="ECO:0000256" key="2">
    <source>
        <dbReference type="PIRSR" id="PIRSR640198-2"/>
    </source>
</evidence>
<dbReference type="PANTHER" id="PTHR13504">
    <property type="entry name" value="FIDO DOMAIN-CONTAINING PROTEIN DDB_G0283145"/>
    <property type="match status" value="1"/>
</dbReference>
<dbReference type="EMBL" id="JRYR02000001">
    <property type="protein sequence ID" value="OHX65122.1"/>
    <property type="molecule type" value="Genomic_DNA"/>
</dbReference>
<dbReference type="PANTHER" id="PTHR13504:SF38">
    <property type="entry name" value="FIDO DOMAIN-CONTAINING PROTEIN"/>
    <property type="match status" value="1"/>
</dbReference>
<keyword evidence="2" id="KW-0067">ATP-binding</keyword>
<dbReference type="Proteomes" id="UP000179797">
    <property type="component" value="Unassembled WGS sequence"/>
</dbReference>
<keyword evidence="5" id="KW-1185">Reference proteome</keyword>
<feature type="active site" evidence="1">
    <location>
        <position position="326"/>
    </location>
</feature>
<dbReference type="OrthoDB" id="9814400at2"/>
<accession>A0A1S1YVS4</accession>
<reference evidence="4 5" key="1">
    <citation type="journal article" date="2012" name="Int. J. Syst. Evol. Microbiol.">
        <title>Flammeovirga pacifica sp. nov., isolated from deep-sea sediment.</title>
        <authorList>
            <person name="Xu H."/>
            <person name="Fu Y."/>
            <person name="Yang N."/>
            <person name="Ding Z."/>
            <person name="Lai Q."/>
            <person name="Zeng R."/>
        </authorList>
    </citation>
    <scope>NUCLEOTIDE SEQUENCE [LARGE SCALE GENOMIC DNA]</scope>
    <source>
        <strain evidence="5">DSM 24597 / LMG 26175 / WPAGA1</strain>
    </source>
</reference>
<dbReference type="GO" id="GO:0005524">
    <property type="term" value="F:ATP binding"/>
    <property type="evidence" value="ECO:0007669"/>
    <property type="project" value="UniProtKB-KW"/>
</dbReference>
<evidence type="ECO:0000313" key="5">
    <source>
        <dbReference type="Proteomes" id="UP000179797"/>
    </source>
</evidence>
<gene>
    <name evidence="4" type="ORF">NH26_01510</name>
</gene>
<dbReference type="SUPFAM" id="SSF140931">
    <property type="entry name" value="Fic-like"/>
    <property type="match status" value="1"/>
</dbReference>
<sequence length="503" mass="57628">MNAPFFTKEKNGMFSIGYKAVIETFELPMQSPIPLYDKKVKGFPKDNEGITMLEALFYHIQFALKNEGVDLLFFALLSQKLEEEQLIELVQIKHTGETARRIWFLVEFASKKTLPIPDLKYRKEYVNALDENIQFGLSEGIVSKRHRVINNLPGTSDFCPLATKTDEIVKYTEKYKGFSISSLFVSSDTNTILIEKMAYSLLLKDSKSSFIIEGEKINNRRAQEFAKVLRKAGKHLVTDAFLLSLQQEIMKGSKFNKLGFRTEGGFIGEHDYETGEPIPSHISARHEDIAPLMNGLYKSISLVESDSNFDSMIAAATVAFGFVNIHPFFDGNGRVHRYLINHILSLKKISLPNGTFPISAAIRYHIEAYSKVLSAYSNSIIDYIDWVETEDLNVKVLSDSAVYYRFFDATAFSLFLYECFDYAITVLIPNELTLTFHFNAFKEKVKAQYDMEEHHYSLLFNYLEQGNGLLSKNAIKKFFNEYSPDDITYFENCYQEVKAEKTL</sequence>
<evidence type="ECO:0000313" key="4">
    <source>
        <dbReference type="EMBL" id="OHX65122.1"/>
    </source>
</evidence>
<evidence type="ECO:0000256" key="1">
    <source>
        <dbReference type="PIRSR" id="PIRSR640198-1"/>
    </source>
</evidence>
<evidence type="ECO:0000259" key="3">
    <source>
        <dbReference type="PROSITE" id="PS51459"/>
    </source>
</evidence>
<dbReference type="InterPro" id="IPR003812">
    <property type="entry name" value="Fido"/>
</dbReference>
<name>A0A1S1YVS4_FLAPC</name>
<feature type="binding site" evidence="2">
    <location>
        <begin position="330"/>
        <end position="337"/>
    </location>
    <ligand>
        <name>ATP</name>
        <dbReference type="ChEBI" id="CHEBI:30616"/>
    </ligand>
</feature>
<dbReference type="InterPro" id="IPR040198">
    <property type="entry name" value="Fido_containing"/>
</dbReference>
<dbReference type="PROSITE" id="PS51459">
    <property type="entry name" value="FIDO"/>
    <property type="match status" value="1"/>
</dbReference>
<feature type="domain" description="Fido" evidence="3">
    <location>
        <begin position="237"/>
        <end position="389"/>
    </location>
</feature>
<comment type="caution">
    <text evidence="4">The sequence shown here is derived from an EMBL/GenBank/DDBJ whole genome shotgun (WGS) entry which is preliminary data.</text>
</comment>
<dbReference type="AlphaFoldDB" id="A0A1S1YVS4"/>
<dbReference type="Gene3D" id="1.10.3290.10">
    <property type="entry name" value="Fido-like domain"/>
    <property type="match status" value="1"/>
</dbReference>